<dbReference type="GO" id="GO:0140359">
    <property type="term" value="F:ABC-type transporter activity"/>
    <property type="evidence" value="ECO:0007669"/>
    <property type="project" value="InterPro"/>
</dbReference>
<dbReference type="EMBL" id="ODYU01002136">
    <property type="protein sequence ID" value="SOQ39243.1"/>
    <property type="molecule type" value="Genomic_DNA"/>
</dbReference>
<organism evidence="9">
    <name type="scientific">Spodoptera frugiperda</name>
    <name type="common">Fall armyworm</name>
    <dbReference type="NCBI Taxonomy" id="7108"/>
    <lineage>
        <taxon>Eukaryota</taxon>
        <taxon>Metazoa</taxon>
        <taxon>Ecdysozoa</taxon>
        <taxon>Arthropoda</taxon>
        <taxon>Hexapoda</taxon>
        <taxon>Insecta</taxon>
        <taxon>Pterygota</taxon>
        <taxon>Neoptera</taxon>
        <taxon>Endopterygota</taxon>
        <taxon>Lepidoptera</taxon>
        <taxon>Glossata</taxon>
        <taxon>Ditrysia</taxon>
        <taxon>Noctuoidea</taxon>
        <taxon>Noctuidae</taxon>
        <taxon>Amphipyrinae</taxon>
        <taxon>Spodoptera</taxon>
    </lineage>
</organism>
<dbReference type="PANTHER" id="PTHR48041:SF113">
    <property type="entry name" value="ATP-BINDING CASSETTE SUB-FAMILY G MEMBER 5"/>
    <property type="match status" value="1"/>
</dbReference>
<evidence type="ECO:0000256" key="5">
    <source>
        <dbReference type="ARBA" id="ARBA00022989"/>
    </source>
</evidence>
<evidence type="ECO:0000259" key="8">
    <source>
        <dbReference type="PROSITE" id="PS50893"/>
    </source>
</evidence>
<dbReference type="Pfam" id="PF01061">
    <property type="entry name" value="ABC2_membrane"/>
    <property type="match status" value="1"/>
</dbReference>
<evidence type="ECO:0000256" key="4">
    <source>
        <dbReference type="ARBA" id="ARBA00022692"/>
    </source>
</evidence>
<dbReference type="SUPFAM" id="SSF52540">
    <property type="entry name" value="P-loop containing nucleoside triphosphate hydrolases"/>
    <property type="match status" value="1"/>
</dbReference>
<reference evidence="9" key="1">
    <citation type="submission" date="2016-07" db="EMBL/GenBank/DDBJ databases">
        <authorList>
            <person name="Bretaudeau A."/>
        </authorList>
    </citation>
    <scope>NUCLEOTIDE SEQUENCE</scope>
    <source>
        <strain evidence="9">Rice</strain>
        <tissue evidence="9">Whole body</tissue>
    </source>
</reference>
<dbReference type="AlphaFoldDB" id="A0A2H1VEI0"/>
<dbReference type="InterPro" id="IPR050352">
    <property type="entry name" value="ABCG_transporters"/>
</dbReference>
<evidence type="ECO:0000256" key="3">
    <source>
        <dbReference type="ARBA" id="ARBA00022448"/>
    </source>
</evidence>
<feature type="transmembrane region" description="Helical" evidence="7">
    <location>
        <begin position="552"/>
        <end position="574"/>
    </location>
</feature>
<evidence type="ECO:0000256" key="6">
    <source>
        <dbReference type="ARBA" id="ARBA00023136"/>
    </source>
</evidence>
<feature type="transmembrane region" description="Helical" evidence="7">
    <location>
        <begin position="447"/>
        <end position="467"/>
    </location>
</feature>
<gene>
    <name evidence="9" type="ORF">SFRICE_010778</name>
</gene>
<keyword evidence="5 7" id="KW-1133">Transmembrane helix</keyword>
<feature type="transmembrane region" description="Helical" evidence="7">
    <location>
        <begin position="675"/>
        <end position="696"/>
    </location>
</feature>
<evidence type="ECO:0000313" key="9">
    <source>
        <dbReference type="EMBL" id="SOQ39243.1"/>
    </source>
</evidence>
<keyword evidence="6 7" id="KW-0472">Membrane</keyword>
<accession>A0A2H1VEI0</accession>
<dbReference type="Gene3D" id="3.40.50.300">
    <property type="entry name" value="P-loop containing nucleotide triphosphate hydrolases"/>
    <property type="match status" value="1"/>
</dbReference>
<dbReference type="PANTHER" id="PTHR48041">
    <property type="entry name" value="ABC TRANSPORTER G FAMILY MEMBER 28"/>
    <property type="match status" value="1"/>
</dbReference>
<keyword evidence="4 7" id="KW-0812">Transmembrane</keyword>
<dbReference type="GO" id="GO:0016887">
    <property type="term" value="F:ATP hydrolysis activity"/>
    <property type="evidence" value="ECO:0007669"/>
    <property type="project" value="InterPro"/>
</dbReference>
<feature type="transmembrane region" description="Helical" evidence="7">
    <location>
        <begin position="524"/>
        <end position="540"/>
    </location>
</feature>
<proteinExistence type="inferred from homology"/>
<dbReference type="InterPro" id="IPR027417">
    <property type="entry name" value="P-loop_NTPase"/>
</dbReference>
<name>A0A2H1VEI0_SPOFR</name>
<comment type="similarity">
    <text evidence="2">Belongs to the ABC transporter superfamily. ABCG family. Eye pigment precursor importer (TC 3.A.1.204) subfamily.</text>
</comment>
<dbReference type="GO" id="GO:0043190">
    <property type="term" value="C:ATP-binding cassette (ABC) transporter complex"/>
    <property type="evidence" value="ECO:0007669"/>
    <property type="project" value="TreeGrafter"/>
</dbReference>
<comment type="subcellular location">
    <subcellularLocation>
        <location evidence="1">Membrane</location>
        <topology evidence="1">Multi-pass membrane protein</topology>
    </subcellularLocation>
</comment>
<feature type="domain" description="ABC transporter" evidence="8">
    <location>
        <begin position="76"/>
        <end position="318"/>
    </location>
</feature>
<evidence type="ECO:0000256" key="2">
    <source>
        <dbReference type="ARBA" id="ARBA00005814"/>
    </source>
</evidence>
<feature type="transmembrane region" description="Helical" evidence="7">
    <location>
        <begin position="488"/>
        <end position="512"/>
    </location>
</feature>
<sequence>MIFDGHQKKETLTGATTTIIELVLDETLQTNLRKYEFPNISNFQPLTEVTGLRINPIYIRYSIMVNSKMIGSDYTLELCNVFHSGQVEPGSFFQRLTGGVKTGVILKDVSFTTHSGEVTAILGSKGSGKRALLDVIARRVPSKGHILLEGVPLEADHFNSTCALVRHNTRLLPGLSVQQTLSLSLTKVSGYLKSSKVKQVMADLALSNVAHKCVTNLTKSEYRRLVIGVQLIRDPIILLLDEPTWDLDPLNTYLVISILSNAAKKYGTDIILTMEKPRSDVFPFLDRVVYLCLGDVVYAGPTRNLLDYFGSIGFPCPQLENPLMYYLCLSTVDRRSRERFIESNHQIAALVEKFKLEGQGIMQGNLHENNRIVNPNKIQMNYGKPGGLQVIWMLYLRLLVSIFNLKKNGMKQMFMRLFSLPLYFFILWIFYNEAKDYQRAFITKSGLIFNAMVGTYFISIMNTICLYSPYRTRYYQESQEGLYSGASLLLSWNLVSLPFSFLSTLASAAVIYPILSDISENMDFLYFALALWSCYVYAEQQAIAVMMFVKNGLVAGIVNIYITCIYIMLASGVLRSYKGFEEWLYYLTYITHTRYASIFMHRNVFKQPTFNILPYSDQENCTSTISSLLQTSSNSNTNSNANCRYASGKAFLTERFTSKSFNGDLYTAGDFNPEFNLGVSFAFSLGIMVFNKFLYLMPLPGYITDKFRE</sequence>
<evidence type="ECO:0000256" key="1">
    <source>
        <dbReference type="ARBA" id="ARBA00004141"/>
    </source>
</evidence>
<dbReference type="FunFam" id="3.40.50.300:FF:001473">
    <property type="entry name" value="ATP-binding cassette transporter"/>
    <property type="match status" value="1"/>
</dbReference>
<feature type="transmembrane region" description="Helical" evidence="7">
    <location>
        <begin position="386"/>
        <end position="405"/>
    </location>
</feature>
<dbReference type="InterPro" id="IPR003439">
    <property type="entry name" value="ABC_transporter-like_ATP-bd"/>
</dbReference>
<dbReference type="GO" id="GO:0005524">
    <property type="term" value="F:ATP binding"/>
    <property type="evidence" value="ECO:0007669"/>
    <property type="project" value="InterPro"/>
</dbReference>
<evidence type="ECO:0000256" key="7">
    <source>
        <dbReference type="SAM" id="Phobius"/>
    </source>
</evidence>
<protein>
    <submittedName>
        <fullName evidence="9">SFRICE_010778</fullName>
    </submittedName>
</protein>
<dbReference type="PROSITE" id="PS50893">
    <property type="entry name" value="ABC_TRANSPORTER_2"/>
    <property type="match status" value="1"/>
</dbReference>
<keyword evidence="3" id="KW-0813">Transport</keyword>
<dbReference type="Pfam" id="PF00005">
    <property type="entry name" value="ABC_tran"/>
    <property type="match status" value="1"/>
</dbReference>
<dbReference type="InterPro" id="IPR013525">
    <property type="entry name" value="ABC2_TM"/>
</dbReference>
<feature type="transmembrane region" description="Helical" evidence="7">
    <location>
        <begin position="414"/>
        <end position="431"/>
    </location>
</feature>